<sequence length="108" mass="12504">MSHRNARLTVHGRRLLIERVRRGRPVARVAAEMGISRATAHKWMRRWRSQACRSKTPRPARPEIPEKSQGHPRVPPCPVFVQVRRGFALHFRRAFRCPGRSRSAPPPC</sequence>
<accession>A0ABW1BEH0</accession>
<dbReference type="InterPro" id="IPR009057">
    <property type="entry name" value="Homeodomain-like_sf"/>
</dbReference>
<dbReference type="SUPFAM" id="SSF46689">
    <property type="entry name" value="Homeodomain-like"/>
    <property type="match status" value="1"/>
</dbReference>
<organism evidence="3 4">
    <name type="scientific">Streptomyces heilongjiangensis</name>
    <dbReference type="NCBI Taxonomy" id="945052"/>
    <lineage>
        <taxon>Bacteria</taxon>
        <taxon>Bacillati</taxon>
        <taxon>Actinomycetota</taxon>
        <taxon>Actinomycetes</taxon>
        <taxon>Kitasatosporales</taxon>
        <taxon>Streptomycetaceae</taxon>
        <taxon>Streptomyces</taxon>
    </lineage>
</organism>
<name>A0ABW1BEH0_9ACTN</name>
<feature type="region of interest" description="Disordered" evidence="1">
    <location>
        <begin position="46"/>
        <end position="77"/>
    </location>
</feature>
<dbReference type="RefSeq" id="WP_272170786.1">
    <property type="nucleotide sequence ID" value="NZ_JAQOSL010000022.1"/>
</dbReference>
<proteinExistence type="predicted"/>
<feature type="compositionally biased region" description="Basic and acidic residues" evidence="1">
    <location>
        <begin position="60"/>
        <end position="69"/>
    </location>
</feature>
<evidence type="ECO:0000256" key="1">
    <source>
        <dbReference type="SAM" id="MobiDB-lite"/>
    </source>
</evidence>
<evidence type="ECO:0000313" key="4">
    <source>
        <dbReference type="Proteomes" id="UP001596112"/>
    </source>
</evidence>
<protein>
    <submittedName>
        <fullName evidence="3">Helix-turn-helix domain-containing protein</fullName>
    </submittedName>
</protein>
<dbReference type="Proteomes" id="UP001596112">
    <property type="component" value="Unassembled WGS sequence"/>
</dbReference>
<feature type="domain" description="Insertion element IS150 protein InsJ-like helix-turn-helix" evidence="2">
    <location>
        <begin position="13"/>
        <end position="62"/>
    </location>
</feature>
<reference evidence="4" key="1">
    <citation type="journal article" date="2019" name="Int. J. Syst. Evol. Microbiol.">
        <title>The Global Catalogue of Microorganisms (GCM) 10K type strain sequencing project: providing services to taxonomists for standard genome sequencing and annotation.</title>
        <authorList>
            <consortium name="The Broad Institute Genomics Platform"/>
            <consortium name="The Broad Institute Genome Sequencing Center for Infectious Disease"/>
            <person name="Wu L."/>
            <person name="Ma J."/>
        </authorList>
    </citation>
    <scope>NUCLEOTIDE SEQUENCE [LARGE SCALE GENOMIC DNA]</scope>
    <source>
        <strain evidence="4">JCM 9918</strain>
    </source>
</reference>
<evidence type="ECO:0000259" key="2">
    <source>
        <dbReference type="Pfam" id="PF13518"/>
    </source>
</evidence>
<evidence type="ECO:0000313" key="3">
    <source>
        <dbReference type="EMBL" id="MFC5811485.1"/>
    </source>
</evidence>
<comment type="caution">
    <text evidence="3">The sequence shown here is derived from an EMBL/GenBank/DDBJ whole genome shotgun (WGS) entry which is preliminary data.</text>
</comment>
<gene>
    <name evidence="3" type="ORF">ACFQGO_28940</name>
</gene>
<dbReference type="EMBL" id="JBHSNZ010000025">
    <property type="protein sequence ID" value="MFC5811485.1"/>
    <property type="molecule type" value="Genomic_DNA"/>
</dbReference>
<dbReference type="InterPro" id="IPR055247">
    <property type="entry name" value="InsJ-like_HTH"/>
</dbReference>
<dbReference type="Pfam" id="PF13518">
    <property type="entry name" value="HTH_28"/>
    <property type="match status" value="1"/>
</dbReference>
<keyword evidence="4" id="KW-1185">Reference proteome</keyword>